<evidence type="ECO:0000256" key="12">
    <source>
        <dbReference type="PROSITE-ProRule" id="PRU10141"/>
    </source>
</evidence>
<dbReference type="InterPro" id="IPR000742">
    <property type="entry name" value="EGF"/>
</dbReference>
<dbReference type="AlphaFoldDB" id="A0AAD8VZ72"/>
<keyword evidence="9" id="KW-1015">Disulfide bond</keyword>
<dbReference type="PROSITE" id="PS50026">
    <property type="entry name" value="EGF_3"/>
    <property type="match status" value="1"/>
</dbReference>
<keyword evidence="17" id="KW-1185">Reference proteome</keyword>
<evidence type="ECO:0000256" key="9">
    <source>
        <dbReference type="ARBA" id="ARBA00023157"/>
    </source>
</evidence>
<dbReference type="FunFam" id="3.30.200.20:FF:000337">
    <property type="entry name" value="Wall-associated receptor kinase 3"/>
    <property type="match status" value="1"/>
</dbReference>
<dbReference type="InterPro" id="IPR011009">
    <property type="entry name" value="Kinase-like_dom_sf"/>
</dbReference>
<dbReference type="GO" id="GO:0004674">
    <property type="term" value="F:protein serine/threonine kinase activity"/>
    <property type="evidence" value="ECO:0007669"/>
    <property type="project" value="UniProtKB-KW"/>
</dbReference>
<evidence type="ECO:0000313" key="16">
    <source>
        <dbReference type="EMBL" id="KAK1626611.1"/>
    </source>
</evidence>
<keyword evidence="10" id="KW-0325">Glycoprotein</keyword>
<dbReference type="PROSITE" id="PS00108">
    <property type="entry name" value="PROTEIN_KINASE_ST"/>
    <property type="match status" value="1"/>
</dbReference>
<dbReference type="SMART" id="SM00179">
    <property type="entry name" value="EGF_CA"/>
    <property type="match status" value="1"/>
</dbReference>
<keyword evidence="4" id="KW-0808">Transferase</keyword>
<dbReference type="Gene3D" id="2.10.25.10">
    <property type="entry name" value="Laminin"/>
    <property type="match status" value="1"/>
</dbReference>
<dbReference type="SMART" id="SM00181">
    <property type="entry name" value="EGF"/>
    <property type="match status" value="2"/>
</dbReference>
<dbReference type="EMBL" id="JAUUTY010000005">
    <property type="protein sequence ID" value="KAK1626611.1"/>
    <property type="molecule type" value="Genomic_DNA"/>
</dbReference>
<evidence type="ECO:0000256" key="10">
    <source>
        <dbReference type="ARBA" id="ARBA00023180"/>
    </source>
</evidence>
<dbReference type="PROSITE" id="PS00107">
    <property type="entry name" value="PROTEIN_KINASE_ATP"/>
    <property type="match status" value="1"/>
</dbReference>
<gene>
    <name evidence="16" type="ORF">QYE76_000926</name>
</gene>
<keyword evidence="6 12" id="KW-0547">Nucleotide-binding</keyword>
<reference evidence="16" key="1">
    <citation type="submission" date="2023-07" db="EMBL/GenBank/DDBJ databases">
        <title>A chromosome-level genome assembly of Lolium multiflorum.</title>
        <authorList>
            <person name="Chen Y."/>
            <person name="Copetti D."/>
            <person name="Kolliker R."/>
            <person name="Studer B."/>
        </authorList>
    </citation>
    <scope>NUCLEOTIDE SEQUENCE</scope>
    <source>
        <strain evidence="16">02402/16</strain>
        <tissue evidence="16">Leaf</tissue>
    </source>
</reference>
<dbReference type="InterPro" id="IPR001245">
    <property type="entry name" value="Ser-Thr/Tyr_kinase_cat_dom"/>
</dbReference>
<dbReference type="InterPro" id="IPR001881">
    <property type="entry name" value="EGF-like_Ca-bd_dom"/>
</dbReference>
<dbReference type="InterPro" id="IPR018097">
    <property type="entry name" value="EGF_Ca-bd_CS"/>
</dbReference>
<dbReference type="GO" id="GO:0007166">
    <property type="term" value="P:cell surface receptor signaling pathway"/>
    <property type="evidence" value="ECO:0007669"/>
    <property type="project" value="InterPro"/>
</dbReference>
<keyword evidence="7" id="KW-0418">Kinase</keyword>
<evidence type="ECO:0000256" key="2">
    <source>
        <dbReference type="ARBA" id="ARBA00022527"/>
    </source>
</evidence>
<dbReference type="InterPro" id="IPR000719">
    <property type="entry name" value="Prot_kinase_dom"/>
</dbReference>
<evidence type="ECO:0000256" key="6">
    <source>
        <dbReference type="ARBA" id="ARBA00022741"/>
    </source>
</evidence>
<dbReference type="Gene3D" id="3.30.200.20">
    <property type="entry name" value="Phosphorylase Kinase, domain 1"/>
    <property type="match status" value="1"/>
</dbReference>
<feature type="chain" id="PRO_5042069248" description="Protein kinase domain-containing protein" evidence="13">
    <location>
        <begin position="17"/>
        <end position="697"/>
    </location>
</feature>
<dbReference type="PROSITE" id="PS01187">
    <property type="entry name" value="EGF_CA"/>
    <property type="match status" value="1"/>
</dbReference>
<evidence type="ECO:0000256" key="4">
    <source>
        <dbReference type="ARBA" id="ARBA00022679"/>
    </source>
</evidence>
<dbReference type="InterPro" id="IPR009030">
    <property type="entry name" value="Growth_fac_rcpt_cys_sf"/>
</dbReference>
<evidence type="ECO:0000256" key="3">
    <source>
        <dbReference type="ARBA" id="ARBA00022536"/>
    </source>
</evidence>
<comment type="subcellular location">
    <subcellularLocation>
        <location evidence="1">Membrane</location>
        <topology evidence="1">Single-pass type I membrane protein</topology>
    </subcellularLocation>
</comment>
<protein>
    <recommendedName>
        <fullName evidence="18">Protein kinase domain-containing protein</fullName>
    </recommendedName>
</protein>
<sequence>MHTAFLLPLLLLAATAESLTLKPGCQPSCGGVNIPYPFGIGQGCSRAGFEIQCNNGKPTLGNISDNTQVTSLSVTPRPEARVMLRVAYQCHNSTGAAIDNYNGSVDLNPTGVYRISDTANELFVLGCNTMVITNSIGCVAYADNAKSAQDGACAGIGCCHVDIPPGLTDNLMRFMPHAKQEFCPCDYGFIVEKGNYTFRAQDLHMDGSITSMPLRLDWAIRDNSLSCAKGYSTCVSANSECIDSTNGPGYFCNCTKGYEGNPYLDKGCTNINECARTRQEFPCYGKCRDTDGSYECKCRVGYEANGDPKENICHPQFPFAARLALGIGLGVFLLFGAVQLAIARIEHDKRKLAVQFEKNGGNILKEITEVTIFTEKELTKITKNNSEPLGKGNFGNVYKGTLTDKTVVAVKSYIKVDDARRKEFAEEMKVQLKMTHDNVLKLRGCCLQLDVPMLVYEFAGKGSLREILHVKDQSLPVDLRLDIAIGSAKGLSYMHSKHIRHGDVKPDNILLADNFVPKISDFGLSKVLIVTEYFTQNIIGAISYIDPVFRNTGLLTPKSDVYSFGAVLLELISRKPIIYGKTGSLIIEFRHIYETEKSGKSMFDLGIVAEKDILILEAIGKLAIRCLKEHQDDRPDMTEVADQLVNLKVKFGRYLTGEYACYSSGVSGTSDATLSMQSSTLEVSGLLCSQPMNQAGS</sequence>
<dbReference type="InterPro" id="IPR045274">
    <property type="entry name" value="WAK-like"/>
</dbReference>
<evidence type="ECO:0000256" key="13">
    <source>
        <dbReference type="SAM" id="SignalP"/>
    </source>
</evidence>
<organism evidence="16 17">
    <name type="scientific">Lolium multiflorum</name>
    <name type="common">Italian ryegrass</name>
    <name type="synonym">Lolium perenne subsp. multiflorum</name>
    <dbReference type="NCBI Taxonomy" id="4521"/>
    <lineage>
        <taxon>Eukaryota</taxon>
        <taxon>Viridiplantae</taxon>
        <taxon>Streptophyta</taxon>
        <taxon>Embryophyta</taxon>
        <taxon>Tracheophyta</taxon>
        <taxon>Spermatophyta</taxon>
        <taxon>Magnoliopsida</taxon>
        <taxon>Liliopsida</taxon>
        <taxon>Poales</taxon>
        <taxon>Poaceae</taxon>
        <taxon>BOP clade</taxon>
        <taxon>Pooideae</taxon>
        <taxon>Poodae</taxon>
        <taxon>Poeae</taxon>
        <taxon>Poeae Chloroplast Group 2 (Poeae type)</taxon>
        <taxon>Loliodinae</taxon>
        <taxon>Loliinae</taxon>
        <taxon>Lolium</taxon>
    </lineage>
</organism>
<evidence type="ECO:0008006" key="18">
    <source>
        <dbReference type="Google" id="ProtNLM"/>
    </source>
</evidence>
<evidence type="ECO:0000256" key="7">
    <source>
        <dbReference type="ARBA" id="ARBA00022777"/>
    </source>
</evidence>
<feature type="binding site" evidence="12">
    <location>
        <position position="411"/>
    </location>
    <ligand>
        <name>ATP</name>
        <dbReference type="ChEBI" id="CHEBI:30616"/>
    </ligand>
</feature>
<keyword evidence="3 11" id="KW-0245">EGF-like domain</keyword>
<evidence type="ECO:0000256" key="11">
    <source>
        <dbReference type="PROSITE-ProRule" id="PRU00076"/>
    </source>
</evidence>
<dbReference type="InterPro" id="IPR025287">
    <property type="entry name" value="WAK_GUB"/>
</dbReference>
<dbReference type="PROSITE" id="PS50011">
    <property type="entry name" value="PROTEIN_KINASE_DOM"/>
    <property type="match status" value="1"/>
</dbReference>
<dbReference type="GO" id="GO:0005524">
    <property type="term" value="F:ATP binding"/>
    <property type="evidence" value="ECO:0007669"/>
    <property type="project" value="UniProtKB-UniRule"/>
</dbReference>
<comment type="caution">
    <text evidence="11">Lacks conserved residue(s) required for the propagation of feature annotation.</text>
</comment>
<keyword evidence="8 12" id="KW-0067">ATP-binding</keyword>
<dbReference type="PANTHER" id="PTHR27005">
    <property type="entry name" value="WALL-ASSOCIATED RECEPTOR KINASE-LIKE 21"/>
    <property type="match status" value="1"/>
</dbReference>
<evidence type="ECO:0000256" key="5">
    <source>
        <dbReference type="ARBA" id="ARBA00022729"/>
    </source>
</evidence>
<comment type="caution">
    <text evidence="16">The sequence shown here is derived from an EMBL/GenBank/DDBJ whole genome shotgun (WGS) entry which is preliminary data.</text>
</comment>
<dbReference type="Proteomes" id="UP001231189">
    <property type="component" value="Unassembled WGS sequence"/>
</dbReference>
<dbReference type="Gene3D" id="1.10.510.10">
    <property type="entry name" value="Transferase(Phosphotransferase) domain 1"/>
    <property type="match status" value="1"/>
</dbReference>
<keyword evidence="2" id="KW-0723">Serine/threonine-protein kinase</keyword>
<evidence type="ECO:0000256" key="8">
    <source>
        <dbReference type="ARBA" id="ARBA00022840"/>
    </source>
</evidence>
<proteinExistence type="predicted"/>
<keyword evidence="5 13" id="KW-0732">Signal</keyword>
<evidence type="ECO:0000313" key="17">
    <source>
        <dbReference type="Proteomes" id="UP001231189"/>
    </source>
</evidence>
<dbReference type="GO" id="GO:0030247">
    <property type="term" value="F:polysaccharide binding"/>
    <property type="evidence" value="ECO:0007669"/>
    <property type="project" value="InterPro"/>
</dbReference>
<dbReference type="InterPro" id="IPR017441">
    <property type="entry name" value="Protein_kinase_ATP_BS"/>
</dbReference>
<feature type="domain" description="EGF-like" evidence="15">
    <location>
        <begin position="223"/>
        <end position="269"/>
    </location>
</feature>
<dbReference type="GO" id="GO:0005886">
    <property type="term" value="C:plasma membrane"/>
    <property type="evidence" value="ECO:0007669"/>
    <property type="project" value="TreeGrafter"/>
</dbReference>
<dbReference type="Pfam" id="PF13947">
    <property type="entry name" value="GUB_WAK_bind"/>
    <property type="match status" value="1"/>
</dbReference>
<dbReference type="SMART" id="SM00220">
    <property type="entry name" value="S_TKc"/>
    <property type="match status" value="1"/>
</dbReference>
<evidence type="ECO:0000259" key="15">
    <source>
        <dbReference type="PROSITE" id="PS50026"/>
    </source>
</evidence>
<evidence type="ECO:0000259" key="14">
    <source>
        <dbReference type="PROSITE" id="PS50011"/>
    </source>
</evidence>
<dbReference type="CDD" id="cd00054">
    <property type="entry name" value="EGF_CA"/>
    <property type="match status" value="1"/>
</dbReference>
<dbReference type="SUPFAM" id="SSF56112">
    <property type="entry name" value="Protein kinase-like (PK-like)"/>
    <property type="match status" value="1"/>
</dbReference>
<dbReference type="InterPro" id="IPR008271">
    <property type="entry name" value="Ser/Thr_kinase_AS"/>
</dbReference>
<name>A0AAD8VZ72_LOLMU</name>
<feature type="domain" description="Protein kinase" evidence="14">
    <location>
        <begin position="383"/>
        <end position="645"/>
    </location>
</feature>
<feature type="signal peptide" evidence="13">
    <location>
        <begin position="1"/>
        <end position="16"/>
    </location>
</feature>
<dbReference type="GO" id="GO:0005509">
    <property type="term" value="F:calcium ion binding"/>
    <property type="evidence" value="ECO:0007669"/>
    <property type="project" value="InterPro"/>
</dbReference>
<accession>A0AAD8VZ72</accession>
<dbReference type="Pfam" id="PF07714">
    <property type="entry name" value="PK_Tyr_Ser-Thr"/>
    <property type="match status" value="1"/>
</dbReference>
<dbReference type="PANTHER" id="PTHR27005:SF465">
    <property type="entry name" value="PROTEIN KINASE DOMAIN-CONTAINING PROTEIN"/>
    <property type="match status" value="1"/>
</dbReference>
<evidence type="ECO:0000256" key="1">
    <source>
        <dbReference type="ARBA" id="ARBA00004479"/>
    </source>
</evidence>
<dbReference type="SUPFAM" id="SSF57184">
    <property type="entry name" value="Growth factor receptor domain"/>
    <property type="match status" value="1"/>
</dbReference>